<dbReference type="AlphaFoldDB" id="A0ABD6EG76"/>
<name>A0ABD6EG76_9BILA</name>
<dbReference type="InterPro" id="IPR036322">
    <property type="entry name" value="WD40_repeat_dom_sf"/>
</dbReference>
<keyword evidence="1" id="KW-0853">WD repeat</keyword>
<dbReference type="Proteomes" id="UP001608902">
    <property type="component" value="Unassembled WGS sequence"/>
</dbReference>
<organism evidence="4 5">
    <name type="scientific">Gnathostoma spinigerum</name>
    <dbReference type="NCBI Taxonomy" id="75299"/>
    <lineage>
        <taxon>Eukaryota</taxon>
        <taxon>Metazoa</taxon>
        <taxon>Ecdysozoa</taxon>
        <taxon>Nematoda</taxon>
        <taxon>Chromadorea</taxon>
        <taxon>Rhabditida</taxon>
        <taxon>Spirurina</taxon>
        <taxon>Gnathostomatomorpha</taxon>
        <taxon>Gnathostomatoidea</taxon>
        <taxon>Gnathostomatidae</taxon>
        <taxon>Gnathostoma</taxon>
    </lineage>
</organism>
<dbReference type="SUPFAM" id="SSF50978">
    <property type="entry name" value="WD40 repeat-like"/>
    <property type="match status" value="1"/>
</dbReference>
<dbReference type="InterPro" id="IPR001680">
    <property type="entry name" value="WD40_rpt"/>
</dbReference>
<dbReference type="GO" id="GO:0005634">
    <property type="term" value="C:nucleus"/>
    <property type="evidence" value="ECO:0007669"/>
    <property type="project" value="UniProtKB-ARBA"/>
</dbReference>
<evidence type="ECO:0000313" key="4">
    <source>
        <dbReference type="EMBL" id="MFH4975692.1"/>
    </source>
</evidence>
<feature type="domain" description="IFT140 first beta-propeller" evidence="3">
    <location>
        <begin position="148"/>
        <end position="223"/>
    </location>
</feature>
<proteinExistence type="predicted"/>
<comment type="caution">
    <text evidence="4">The sequence shown here is derived from an EMBL/GenBank/DDBJ whole genome shotgun (WGS) entry which is preliminary data.</text>
</comment>
<evidence type="ECO:0000259" key="3">
    <source>
        <dbReference type="Pfam" id="PF23383"/>
    </source>
</evidence>
<dbReference type="EMBL" id="JBGFUD010001065">
    <property type="protein sequence ID" value="MFH4975692.1"/>
    <property type="molecule type" value="Genomic_DNA"/>
</dbReference>
<accession>A0ABD6EG76</accession>
<keyword evidence="5" id="KW-1185">Reference proteome</keyword>
<gene>
    <name evidence="4" type="ORF">AB6A40_002401</name>
</gene>
<dbReference type="PANTHER" id="PTHR22836:SF0">
    <property type="entry name" value="PRE-MRNA 3' END PROCESSING PROTEIN WDR33"/>
    <property type="match status" value="1"/>
</dbReference>
<dbReference type="InterPro" id="IPR045245">
    <property type="entry name" value="Pfs2-like"/>
</dbReference>
<protein>
    <recommendedName>
        <fullName evidence="3">IFT140 first beta-propeller domain-containing protein</fullName>
    </recommendedName>
</protein>
<evidence type="ECO:0000313" key="5">
    <source>
        <dbReference type="Proteomes" id="UP001608902"/>
    </source>
</evidence>
<evidence type="ECO:0000256" key="1">
    <source>
        <dbReference type="PROSITE-ProRule" id="PRU00221"/>
    </source>
</evidence>
<dbReference type="InterPro" id="IPR056154">
    <property type="entry name" value="Beta-prop_IFT140_1st"/>
</dbReference>
<dbReference type="Gene3D" id="2.130.10.10">
    <property type="entry name" value="YVTN repeat-like/Quinoprotein amine dehydrogenase"/>
    <property type="match status" value="1"/>
</dbReference>
<feature type="compositionally biased region" description="Low complexity" evidence="2">
    <location>
        <begin position="21"/>
        <end position="37"/>
    </location>
</feature>
<evidence type="ECO:0000256" key="2">
    <source>
        <dbReference type="SAM" id="MobiDB-lite"/>
    </source>
</evidence>
<dbReference type="PROSITE" id="PS50294">
    <property type="entry name" value="WD_REPEATS_REGION"/>
    <property type="match status" value="1"/>
</dbReference>
<dbReference type="PROSITE" id="PS50082">
    <property type="entry name" value="WD_REPEATS_2"/>
    <property type="match status" value="1"/>
</dbReference>
<dbReference type="Pfam" id="PF23383">
    <property type="entry name" value="Beta-prop_IFT140_1st"/>
    <property type="match status" value="1"/>
</dbReference>
<sequence length="242" mass="27294">MAAAAPPLRFPSPAGVSLNMPSPSAAQTTQSPQASSSNLPIMANQQFQPYYLRPAYRFKTNPALSGMDLMVDGPGRRLRKNVANVRRHIDYISNVLNHVEARLWQYGKQDRIALQPDVLYQNFVSPPSSVPDKPVDCVLNKFVRAAMNKVKCPIYSVCWTPEGKRLITGASTGEFTLWNGTAFNFETILQAHDAAIRALKWSHNDQWLVSADHDGFVKYWQPNMNNVHMYQAHKDEPIRSLR</sequence>
<feature type="repeat" description="WD" evidence="1">
    <location>
        <begin position="189"/>
        <end position="221"/>
    </location>
</feature>
<dbReference type="InterPro" id="IPR015943">
    <property type="entry name" value="WD40/YVTN_repeat-like_dom_sf"/>
</dbReference>
<reference evidence="4 5" key="1">
    <citation type="submission" date="2024-08" db="EMBL/GenBank/DDBJ databases">
        <title>Gnathostoma spinigerum genome.</title>
        <authorList>
            <person name="Gonzalez-Bertolin B."/>
            <person name="Monzon S."/>
            <person name="Zaballos A."/>
            <person name="Jimenez P."/>
            <person name="Dekumyoy P."/>
            <person name="Varona S."/>
            <person name="Cuesta I."/>
            <person name="Sumanam S."/>
            <person name="Adisakwattana P."/>
            <person name="Gasser R.B."/>
            <person name="Hernandez-Gonzalez A."/>
            <person name="Young N.D."/>
            <person name="Perteguer M.J."/>
        </authorList>
    </citation>
    <scope>NUCLEOTIDE SEQUENCE [LARGE SCALE GENOMIC DNA]</scope>
    <source>
        <strain evidence="4">AL3</strain>
        <tissue evidence="4">Liver</tissue>
    </source>
</reference>
<dbReference type="PANTHER" id="PTHR22836">
    <property type="entry name" value="WD40 REPEAT PROTEIN"/>
    <property type="match status" value="1"/>
</dbReference>
<feature type="region of interest" description="Disordered" evidence="2">
    <location>
        <begin position="12"/>
        <end position="37"/>
    </location>
</feature>
<dbReference type="SMART" id="SM00320">
    <property type="entry name" value="WD40"/>
    <property type="match status" value="2"/>
</dbReference>